<dbReference type="Gene3D" id="2.60.40.10">
    <property type="entry name" value="Immunoglobulins"/>
    <property type="match status" value="1"/>
</dbReference>
<organism evidence="1 2">
    <name type="scientific">Sessilibacter corallicola</name>
    <dbReference type="NCBI Taxonomy" id="2904075"/>
    <lineage>
        <taxon>Bacteria</taxon>
        <taxon>Pseudomonadati</taxon>
        <taxon>Pseudomonadota</taxon>
        <taxon>Gammaproteobacteria</taxon>
        <taxon>Cellvibrionales</taxon>
        <taxon>Cellvibrionaceae</taxon>
        <taxon>Sessilibacter</taxon>
    </lineage>
</organism>
<evidence type="ECO:0000313" key="2">
    <source>
        <dbReference type="Proteomes" id="UP001465153"/>
    </source>
</evidence>
<dbReference type="RefSeq" id="WP_353303622.1">
    <property type="nucleotide sequence ID" value="NZ_BAABWN010000009.1"/>
</dbReference>
<protein>
    <submittedName>
        <fullName evidence="1">Uncharacterized protein</fullName>
    </submittedName>
</protein>
<dbReference type="InterPro" id="IPR013783">
    <property type="entry name" value="Ig-like_fold"/>
</dbReference>
<accession>A0ABQ0ABA8</accession>
<evidence type="ECO:0000313" key="1">
    <source>
        <dbReference type="EMBL" id="GAA6168936.1"/>
    </source>
</evidence>
<name>A0ABQ0ABA8_9GAMM</name>
<gene>
    <name evidence="1" type="ORF">NBRC116591_27470</name>
</gene>
<dbReference type="InterPro" id="IPR015919">
    <property type="entry name" value="Cadherin-like_sf"/>
</dbReference>
<proteinExistence type="predicted"/>
<dbReference type="EMBL" id="BAABWN010000009">
    <property type="protein sequence ID" value="GAA6168936.1"/>
    <property type="molecule type" value="Genomic_DNA"/>
</dbReference>
<sequence>MLLISGCGGGGNENDDNVFPVITVSTNSESAEALSGFVIDIDVDVPNGDELLELLVFDIPDWAFYDEENRRVFGRPDLASVGEFSITVQASAGIAVTQELFNFEVVDTGNILLSGNIVGSEVSGNVNISLEDFSAIQDSPFPKFSVRFNAPSVPSYSMPIPGDLIESRESTLVLIRVEYRDDSDRLVELVSTLSDIDQLLIMAGDNRELSSEEFPRLSVSALSTARFILSHDENGLLPNTAAELIATENSLLAEDVLNLGALYQFAIDQEILGSSNRSLLDVFLEVNYEPSRVLNNAIEQLNLIEESGLTEDEFFRILDEITTDVSQQSDVTASFIAENLPGMSVMTAPFLSEELPNVISDPLVISVQNTGEIYRRVDEQISLARRFNWRAGDSNFRLNFLTSQESSRTFIDPIELIDLNFDSSTMTFFIDRLEDSETIEIETTDINSQVDVIFTTEDRWHVVVDREVEHNIANAVTAVGGNPTDFPPVRQTIRESRVLFLPSEISNQNLIADNDLQNNTWVIPSRSISEFNDQNLNSANITIVDTYTFNEDGTTSEGDAGGPVLGWQITENNRIRLESSNRENFEIIPFIQVENRYLGLVIKEVEDAIENISIVEFASVDTDSIERFLEELELPTRTMNSAPFWLQVNGDRRPNNFRDDGLLNVDQINGFLFDSSRDLRQVNGILGPCIQGIEGCFISSTNTNRLDNLSNPIRFNRVINPNTPLNEQITETVEWQVISYDAMSETAVVILSIQTNEAVNNFSVAPRILVLQQRNLNEWRDAFFSSPLAIQ</sequence>
<dbReference type="Proteomes" id="UP001465153">
    <property type="component" value="Unassembled WGS sequence"/>
</dbReference>
<reference evidence="1 2" key="1">
    <citation type="submission" date="2024-04" db="EMBL/GenBank/DDBJ databases">
        <title>Draft genome sequence of Sessilibacter corallicola NBRC 116591.</title>
        <authorList>
            <person name="Miyakawa T."/>
            <person name="Kusuya Y."/>
            <person name="Miura T."/>
        </authorList>
    </citation>
    <scope>NUCLEOTIDE SEQUENCE [LARGE SCALE GENOMIC DNA]</scope>
    <source>
        <strain evidence="1 2">KU-00831-HH</strain>
    </source>
</reference>
<comment type="caution">
    <text evidence="1">The sequence shown here is derived from an EMBL/GenBank/DDBJ whole genome shotgun (WGS) entry which is preliminary data.</text>
</comment>
<keyword evidence="2" id="KW-1185">Reference proteome</keyword>
<dbReference type="SUPFAM" id="SSF49313">
    <property type="entry name" value="Cadherin-like"/>
    <property type="match status" value="1"/>
</dbReference>